<organism evidence="1 2">
    <name type="scientific">Paramecium bursaria Chlorella virus 1</name>
    <name type="common">PBCV-1</name>
    <dbReference type="NCBI Taxonomy" id="10506"/>
    <lineage>
        <taxon>Viruses</taxon>
        <taxon>Varidnaviria</taxon>
        <taxon>Bamfordvirae</taxon>
        <taxon>Nucleocytoviricota</taxon>
        <taxon>Megaviricetes</taxon>
        <taxon>Algavirales</taxon>
        <taxon>Phycodnaviridae</taxon>
        <taxon>Chlorovirus</taxon>
        <taxon>Chlorovirus vanettense</taxon>
    </lineage>
</organism>
<dbReference type="PIR" id="T17824">
    <property type="entry name" value="T17824"/>
</dbReference>
<reference evidence="1 2" key="3">
    <citation type="journal article" date="1996" name="Virology">
        <title>Analysis of 94 kb of the chlorella virus PBCV-1 330-kb genome: map positions 88 to 182.</title>
        <authorList>
            <person name="Lu Z."/>
            <person name="Li Y."/>
            <person name="Que Q."/>
            <person name="Kutish G.F."/>
            <person name="Rock D.L."/>
            <person name="Van Etten J.L."/>
        </authorList>
    </citation>
    <scope>NUCLEOTIDE SEQUENCE [LARGE SCALE GENOMIC DNA]</scope>
</reference>
<dbReference type="GeneID" id="918431"/>
<organismHost>
    <name type="scientific">Chlorella</name>
    <dbReference type="NCBI Taxonomy" id="3071"/>
</organismHost>
<keyword evidence="2" id="KW-1185">Reference proteome</keyword>
<reference evidence="1 2" key="2">
    <citation type="journal article" date="1995" name="Virology">
        <title>Analysis of 43 kb of the Chlorella virus PBCV-1 330-kb genome: map positions 45 to 88.</title>
        <authorList>
            <person name="Li Y."/>
            <person name="Lu Z."/>
            <person name="Burbank D.E."/>
            <person name="Kutish G.F."/>
            <person name="Rock D.L."/>
            <person name="Van Etten J.L."/>
        </authorList>
    </citation>
    <scope>NUCLEOTIDE SEQUENCE [LARGE SCALE GENOMIC DNA]</scope>
</reference>
<gene>
    <name evidence="1" type="primary">a325R</name>
</gene>
<accession>Q84639</accession>
<proteinExistence type="predicted"/>
<evidence type="ECO:0000313" key="2">
    <source>
        <dbReference type="Proteomes" id="UP000000862"/>
    </source>
</evidence>
<reference evidence="1 2" key="4">
    <citation type="journal article" date="1996" name="Virology">
        <title>Analysis of 76 kb of the chlorella virus PBCV-1 330-kb genome: map positions 182 to 258.</title>
        <authorList>
            <person name="Kutish G.F."/>
            <person name="Li Y."/>
            <person name="Lu Z."/>
            <person name="Furuta M."/>
            <person name="Rock D.L."/>
            <person name="Van Etten J.L."/>
        </authorList>
    </citation>
    <scope>NUCLEOTIDE SEQUENCE [LARGE SCALE GENOMIC DNA]</scope>
</reference>
<protein>
    <submittedName>
        <fullName evidence="1">Uncharacterized protein</fullName>
    </submittedName>
</protein>
<reference evidence="1 2" key="1">
    <citation type="journal article" date="1995" name="Virology">
        <title>Analysis of 45 kb of DNA located at the left end of the chlorella virus PBCV-1 genome.</title>
        <authorList>
            <person name="Lu Z."/>
            <person name="Li Y."/>
            <person name="Zhang Y."/>
            <person name="Kutish G.F."/>
            <person name="Rock D.L."/>
            <person name="Van Etten J.L."/>
        </authorList>
    </citation>
    <scope>NUCLEOTIDE SEQUENCE [LARGE SCALE GENOMIC DNA]</scope>
</reference>
<dbReference type="KEGG" id="vg:918431"/>
<reference evidence="1 2" key="8">
    <citation type="journal article" date="2010" name="J. Virol.">
        <title>Microarray analysis of Paramecium bursaria chlorella virus 1 transcription.</title>
        <authorList>
            <person name="Yanai-Balser G.M."/>
            <person name="Duncan G.A."/>
            <person name="Eudy J.D."/>
            <person name="Wang D."/>
            <person name="Li X."/>
            <person name="Agarkova I.V."/>
            <person name="Dunigan D.D."/>
            <person name="Van Etten J.L."/>
        </authorList>
    </citation>
    <scope>NUCLEOTIDE SEQUENCE [LARGE SCALE GENOMIC DNA]</scope>
</reference>
<reference evidence="1 2" key="7">
    <citation type="journal article" date="2000" name="Virology">
        <title>Characterization of a beta-1,3-glucanase encoded by chlorella virus PBCV-1.</title>
        <authorList>
            <person name="Sun L."/>
            <person name="Gurnon J.R."/>
            <person name="Adams B.J."/>
            <person name="Graves M.V."/>
            <person name="Van Etten J.L."/>
        </authorList>
    </citation>
    <scope>NUCLEOTIDE SEQUENCE [LARGE SCALE GENOMIC DNA]</scope>
</reference>
<reference evidence="1 2" key="6">
    <citation type="journal article" date="1999" name="Virology">
        <title>Chlorella virus PBCV-1 encodes a functional homospermidine synthase.</title>
        <authorList>
            <person name="Kaiser A."/>
            <person name="Vollmert M."/>
            <person name="Tholl D."/>
            <person name="Graves M.V."/>
            <person name="Gurnon J.R."/>
            <person name="Xing W."/>
            <person name="Lisec A.D."/>
            <person name="Nickerson K.W."/>
            <person name="Van Etten J.L."/>
        </authorList>
    </citation>
    <scope>NUCLEOTIDE SEQUENCE [LARGE SCALE GENOMIC DNA]</scope>
</reference>
<reference evidence="1 2" key="5">
    <citation type="journal article" date="1997" name="Virology">
        <title>Analysis of 74 kb of DNA located at the right end of the 330-kb chlorella virus PBCV-1 genome.</title>
        <authorList>
            <person name="Li Y."/>
            <person name="Lu Z."/>
            <person name="Sun L."/>
            <person name="Ropp S."/>
            <person name="Kutish G.F."/>
            <person name="Rock D.L."/>
            <person name="Van Etten J.L."/>
        </authorList>
    </citation>
    <scope>NUCLEOTIDE SEQUENCE [LARGE SCALE GENOMIC DNA]</scope>
</reference>
<dbReference type="RefSeq" id="NP_048681.1">
    <property type="nucleotide sequence ID" value="NC_000852.5"/>
</dbReference>
<evidence type="ECO:0000313" key="1">
    <source>
        <dbReference type="EMBL" id="AAC96693.1"/>
    </source>
</evidence>
<name>Q84639_PBCV1</name>
<dbReference type="EMBL" id="JF411744">
    <property type="protein sequence ID" value="AAC96693.1"/>
    <property type="molecule type" value="Genomic_DNA"/>
</dbReference>
<sequence>MRVHAKPWECERRWRHFFTDWRRLLHIGVCIFHHLIPETILEEIRELWFFHILLLLNLRWLLNLRTRCFCTAAH</sequence>
<dbReference type="Proteomes" id="UP000000862">
    <property type="component" value="Segment"/>
</dbReference>